<proteinExistence type="predicted"/>
<organism evidence="2 3">
    <name type="scientific">Vitis rotundifolia</name>
    <name type="common">Muscadine grape</name>
    <dbReference type="NCBI Taxonomy" id="103349"/>
    <lineage>
        <taxon>Eukaryota</taxon>
        <taxon>Viridiplantae</taxon>
        <taxon>Streptophyta</taxon>
        <taxon>Embryophyta</taxon>
        <taxon>Tracheophyta</taxon>
        <taxon>Spermatophyta</taxon>
        <taxon>Magnoliopsida</taxon>
        <taxon>eudicotyledons</taxon>
        <taxon>Gunneridae</taxon>
        <taxon>Pentapetalae</taxon>
        <taxon>rosids</taxon>
        <taxon>Vitales</taxon>
        <taxon>Vitaceae</taxon>
        <taxon>Viteae</taxon>
        <taxon>Vitis</taxon>
    </lineage>
</organism>
<evidence type="ECO:0000313" key="3">
    <source>
        <dbReference type="Proteomes" id="UP001168098"/>
    </source>
</evidence>
<evidence type="ECO:0000256" key="1">
    <source>
        <dbReference type="SAM" id="MobiDB-lite"/>
    </source>
</evidence>
<keyword evidence="3" id="KW-1185">Reference proteome</keyword>
<dbReference type="AlphaFoldDB" id="A0AA39A9T0"/>
<reference evidence="2 3" key="1">
    <citation type="journal article" date="2023" name="BMC Biotechnol.">
        <title>Vitis rotundifolia cv Carlos genome sequencing.</title>
        <authorList>
            <person name="Huff M."/>
            <person name="Hulse-Kemp A."/>
            <person name="Scheffler B."/>
            <person name="Youngblood R."/>
            <person name="Simpson S."/>
            <person name="Babiker E."/>
            <person name="Staton M."/>
        </authorList>
    </citation>
    <scope>NUCLEOTIDE SEQUENCE [LARGE SCALE GENOMIC DNA]</scope>
    <source>
        <tissue evidence="2">Leaf</tissue>
    </source>
</reference>
<dbReference type="Proteomes" id="UP001168098">
    <property type="component" value="Unassembled WGS sequence"/>
</dbReference>
<evidence type="ECO:0000313" key="2">
    <source>
        <dbReference type="EMBL" id="KAJ9703309.1"/>
    </source>
</evidence>
<comment type="caution">
    <text evidence="2">The sequence shown here is derived from an EMBL/GenBank/DDBJ whole genome shotgun (WGS) entry which is preliminary data.</text>
</comment>
<sequence>MELNRIVYFCNYPIPFPTNYPLVPRAETTCTLMYNPTSELPPSCICNKGQVWRSSQNTKPEAVQKASHHEHENRVVTHHHQSEPQPSPSRIEDPVHQQRHHQQHIQHHRLHRIEPHEPAEARVSYDAQVEGEEGHEGGVWDGSVEGEDREDGLQDQP</sequence>
<accession>A0AA39A9T0</accession>
<dbReference type="EMBL" id="JARBHA010000004">
    <property type="protein sequence ID" value="KAJ9703309.1"/>
    <property type="molecule type" value="Genomic_DNA"/>
</dbReference>
<feature type="compositionally biased region" description="Basic residues" evidence="1">
    <location>
        <begin position="97"/>
        <end position="111"/>
    </location>
</feature>
<protein>
    <submittedName>
        <fullName evidence="2">Uncharacterized protein</fullName>
    </submittedName>
</protein>
<name>A0AA39A9T0_VITRO</name>
<feature type="region of interest" description="Disordered" evidence="1">
    <location>
        <begin position="56"/>
        <end position="157"/>
    </location>
</feature>
<gene>
    <name evidence="2" type="ORF">PVL29_004916</name>
</gene>